<evidence type="ECO:0000256" key="4">
    <source>
        <dbReference type="ARBA" id="ARBA00022801"/>
    </source>
</evidence>
<dbReference type="Pfam" id="PF01425">
    <property type="entry name" value="Amidase"/>
    <property type="match status" value="1"/>
</dbReference>
<sequence length="548" mass="59621">MTLTTTTTTTEATKLDTTPAWKDISAKKIEALNSSIPQEWRIPQDLLPPVDQADVTTWPEASGWFTKDELAITSLTAAELIEELASGTLKSEDVTRAFCKRASAAHQLTNCLAETCFDRAIQTARHCDKHFSKTGTPIGPLHGLPISLKDNFNLKGLDATVGFTSHVGDPASADSALATLLQNAGAVFYVKTNVPTAMMIAESVNNTFGRTVNPKNRNTTSGGSSGGESALIAFKGSPLGVGTDIGGSLRIPAACTGLFTLRPSSGRFPVRNCRSGMPGQEAVQSVNGPLGRTLQDIQLYSKAVIDSQPWLADPKCLPIPWRPAQLPAKLKIAFMWHDGMVLPTPPVIRALRIAKERLEAVGHTIVEWDPVDQREGGELLQRMFLADGGQTIRKELERTDEPWRPEMAAYSTARDLSTSEMWRLQLERTAFQNKYLDRWNKAGIDAIICPTTPYSTGKNGSLKHVAYTGVFNVVDYSAVSFPTGITVDKDGDLLDSSYSPLSPVCKSVSEDYDAELVHGLPVSLQIVARRLEEEKVLAMANLVHETMK</sequence>
<evidence type="ECO:0000313" key="9">
    <source>
        <dbReference type="Proteomes" id="UP000253153"/>
    </source>
</evidence>
<dbReference type="Gene3D" id="3.90.1300.10">
    <property type="entry name" value="Amidase signature (AS) domain"/>
    <property type="match status" value="1"/>
</dbReference>
<dbReference type="EC" id="3.5.1.4" evidence="3"/>
<comment type="similarity">
    <text evidence="2">Belongs to the amidase family.</text>
</comment>
<feature type="domain" description="Amidase" evidence="7">
    <location>
        <begin position="93"/>
        <end position="537"/>
    </location>
</feature>
<evidence type="ECO:0000259" key="7">
    <source>
        <dbReference type="Pfam" id="PF01425"/>
    </source>
</evidence>
<dbReference type="PROSITE" id="PS00571">
    <property type="entry name" value="AMIDASES"/>
    <property type="match status" value="1"/>
</dbReference>
<dbReference type="AlphaFoldDB" id="A0A366RYD4"/>
<dbReference type="PANTHER" id="PTHR46072:SF11">
    <property type="entry name" value="AMIDASE-RELATED"/>
    <property type="match status" value="1"/>
</dbReference>
<dbReference type="InterPro" id="IPR023631">
    <property type="entry name" value="Amidase_dom"/>
</dbReference>
<keyword evidence="4" id="KW-0378">Hydrolase</keyword>
<evidence type="ECO:0000313" key="8">
    <source>
        <dbReference type="EMBL" id="RBR22093.1"/>
    </source>
</evidence>
<proteinExistence type="inferred from homology"/>
<name>A0A366RYD4_9HYPO</name>
<dbReference type="GeneID" id="41994041"/>
<comment type="caution">
    <text evidence="8">The sequence shown here is derived from an EMBL/GenBank/DDBJ whole genome shotgun (WGS) entry which is preliminary data.</text>
</comment>
<dbReference type="PANTHER" id="PTHR46072">
    <property type="entry name" value="AMIDASE-RELATED-RELATED"/>
    <property type="match status" value="1"/>
</dbReference>
<feature type="binding site" evidence="6">
    <location>
        <position position="224"/>
    </location>
    <ligand>
        <name>substrate</name>
    </ligand>
</feature>
<evidence type="ECO:0000256" key="2">
    <source>
        <dbReference type="ARBA" id="ARBA00009199"/>
    </source>
</evidence>
<dbReference type="InterPro" id="IPR036928">
    <property type="entry name" value="AS_sf"/>
</dbReference>
<dbReference type="Proteomes" id="UP000253153">
    <property type="component" value="Unassembled WGS sequence"/>
</dbReference>
<feature type="active site" description="Acyl-ester intermediate" evidence="5">
    <location>
        <position position="248"/>
    </location>
</feature>
<evidence type="ECO:0000256" key="5">
    <source>
        <dbReference type="PIRSR" id="PIRSR001221-1"/>
    </source>
</evidence>
<organism evidence="8 9">
    <name type="scientific">Fusarium coffeatum</name>
    <dbReference type="NCBI Taxonomy" id="231269"/>
    <lineage>
        <taxon>Eukaryota</taxon>
        <taxon>Fungi</taxon>
        <taxon>Dikarya</taxon>
        <taxon>Ascomycota</taxon>
        <taxon>Pezizomycotina</taxon>
        <taxon>Sordariomycetes</taxon>
        <taxon>Hypocreomycetidae</taxon>
        <taxon>Hypocreales</taxon>
        <taxon>Nectriaceae</taxon>
        <taxon>Fusarium</taxon>
        <taxon>Fusarium incarnatum-equiseti species complex</taxon>
    </lineage>
</organism>
<dbReference type="SUPFAM" id="SSF75304">
    <property type="entry name" value="Amidase signature (AS) enzymes"/>
    <property type="match status" value="1"/>
</dbReference>
<dbReference type="GO" id="GO:0004040">
    <property type="term" value="F:amidase activity"/>
    <property type="evidence" value="ECO:0007669"/>
    <property type="project" value="UniProtKB-EC"/>
</dbReference>
<feature type="binding site" evidence="6">
    <location>
        <begin position="245"/>
        <end position="248"/>
    </location>
    <ligand>
        <name>substrate</name>
    </ligand>
</feature>
<dbReference type="InterPro" id="IPR020556">
    <property type="entry name" value="Amidase_CS"/>
</dbReference>
<evidence type="ECO:0000256" key="3">
    <source>
        <dbReference type="ARBA" id="ARBA00012922"/>
    </source>
</evidence>
<dbReference type="EMBL" id="QKXC01000093">
    <property type="protein sequence ID" value="RBR22093.1"/>
    <property type="molecule type" value="Genomic_DNA"/>
</dbReference>
<accession>A0A366RYD4</accession>
<gene>
    <name evidence="8" type="ORF">FIESC28_04598</name>
</gene>
<dbReference type="PIRSF" id="PIRSF001221">
    <property type="entry name" value="Amidase_fungi"/>
    <property type="match status" value="1"/>
</dbReference>
<dbReference type="OrthoDB" id="6428749at2759"/>
<feature type="binding site" evidence="6">
    <location>
        <position position="198"/>
    </location>
    <ligand>
        <name>substrate</name>
    </ligand>
</feature>
<feature type="active site" description="Charge relay system" evidence="5">
    <location>
        <position position="149"/>
    </location>
</feature>
<dbReference type="RefSeq" id="XP_031017143.1">
    <property type="nucleotide sequence ID" value="XM_031158745.1"/>
</dbReference>
<keyword evidence="9" id="KW-1185">Reference proteome</keyword>
<protein>
    <recommendedName>
        <fullName evidence="3">amidase</fullName>
        <ecNumber evidence="3">3.5.1.4</ecNumber>
    </recommendedName>
</protein>
<evidence type="ECO:0000256" key="6">
    <source>
        <dbReference type="PIRSR" id="PIRSR001221-2"/>
    </source>
</evidence>
<comment type="catalytic activity">
    <reaction evidence="1">
        <text>a monocarboxylic acid amide + H2O = a monocarboxylate + NH4(+)</text>
        <dbReference type="Rhea" id="RHEA:12020"/>
        <dbReference type="ChEBI" id="CHEBI:15377"/>
        <dbReference type="ChEBI" id="CHEBI:28938"/>
        <dbReference type="ChEBI" id="CHEBI:35757"/>
        <dbReference type="ChEBI" id="CHEBI:83628"/>
        <dbReference type="EC" id="3.5.1.4"/>
    </reaction>
</comment>
<reference evidence="8 9" key="1">
    <citation type="submission" date="2018-06" db="EMBL/GenBank/DDBJ databases">
        <title>Fusarium incarnatum-equiseti species complex species 28.</title>
        <authorList>
            <person name="Gardiner D.M."/>
        </authorList>
    </citation>
    <scope>NUCLEOTIDE SEQUENCE [LARGE SCALE GENOMIC DNA]</scope>
    <source>
        <strain evidence="8 9">FIESC_28</strain>
    </source>
</reference>
<feature type="active site" description="Charge relay system" evidence="5">
    <location>
        <position position="224"/>
    </location>
</feature>
<evidence type="ECO:0000256" key="1">
    <source>
        <dbReference type="ARBA" id="ARBA00001311"/>
    </source>
</evidence>